<comment type="caution">
    <text evidence="1">The sequence shown here is derived from an EMBL/GenBank/DDBJ whole genome shotgun (WGS) entry which is preliminary data.</text>
</comment>
<dbReference type="Proteomes" id="UP000018320">
    <property type="component" value="Unassembled WGS sequence"/>
</dbReference>
<dbReference type="SUPFAM" id="SSF55811">
    <property type="entry name" value="Nudix"/>
    <property type="match status" value="1"/>
</dbReference>
<dbReference type="VEuPathDB" id="GiardiaDB:GL50803_0017336"/>
<reference evidence="2" key="1">
    <citation type="submission" date="2012-02" db="EMBL/GenBank/DDBJ databases">
        <title>Genome sequencing of Giardia lamblia Genotypes A2 and B isolates (DH and GS) and comparative analysis with the genomes of Genotypes A1 and E (WB and Pig).</title>
        <authorList>
            <person name="Adam R."/>
            <person name="Dahlstrom E."/>
            <person name="Martens C."/>
            <person name="Bruno D."/>
            <person name="Barbian K."/>
            <person name="Porcella S.F."/>
            <person name="Nash T."/>
        </authorList>
    </citation>
    <scope>NUCLEOTIDE SEQUENCE</scope>
    <source>
        <strain evidence="2">DH</strain>
    </source>
</reference>
<protein>
    <submittedName>
        <fullName evidence="1">Uncharacterized protein</fullName>
    </submittedName>
</protein>
<proteinExistence type="predicted"/>
<dbReference type="VEuPathDB" id="GiardiaDB:GL50581_4435"/>
<evidence type="ECO:0000313" key="1">
    <source>
        <dbReference type="EMBL" id="ESU38412.1"/>
    </source>
</evidence>
<accession>V6TJC6</accession>
<gene>
    <name evidence="1" type="ORF">DHA2_150785</name>
</gene>
<dbReference type="VEuPathDB" id="GiardiaDB:DHA2_150785"/>
<reference evidence="1 2" key="2">
    <citation type="journal article" date="2013" name="Genome Biol. Evol.">
        <title>Genome sequencing of Giardia lamblia genotypes A2 and B isolates (DH and GS) and comparative analysis with the genomes of genotypes A1 and E (WB and Pig).</title>
        <authorList>
            <person name="Adam R.D."/>
            <person name="Dahlstrom E.W."/>
            <person name="Martens C.A."/>
            <person name="Bruno D.P."/>
            <person name="Barbian K.D."/>
            <person name="Ricklefs S.M."/>
            <person name="Hernandez M.M."/>
            <person name="Narla N.P."/>
            <person name="Patel R.B."/>
            <person name="Porcella S.F."/>
            <person name="Nash T.E."/>
        </authorList>
    </citation>
    <scope>NUCLEOTIDE SEQUENCE [LARGE SCALE GENOMIC DNA]</scope>
    <source>
        <strain evidence="1 2">DH</strain>
    </source>
</reference>
<dbReference type="EMBL" id="AHGT01000013">
    <property type="protein sequence ID" value="ESU38412.1"/>
    <property type="molecule type" value="Genomic_DNA"/>
</dbReference>
<sequence>MPTQYRQIKMLATVDNCFLRVHEEIGDIKGAMCDPTNLFIAVSASGEAYITKDSTFLLPLIQEGIESLLLSSAANGSVSFLGWFVPPTASPESVTLQTDSILRPGMSAIFSVRMDLGDLESVAHQIGGKVVLSDGLTSLCTEPGVGSLLHSIMLAKFLASCMYCSVCGKRLTMLDTRGLAQECKACAKEYFLPIRPYVCGLIIHDNRILLTPKSATGALWGLPLFELEVCETPLSALLVNLYDVTAVNIRQYMHSAVALDITISSVDISGLVTAWKVCIARGFEPRDSKCACWFTKEQCTELLSSMGLTEKSIDGFLLREWINGTLNSYVASIPPPFDNIGM</sequence>
<name>V6TJC6_GIAIN</name>
<dbReference type="InterPro" id="IPR015797">
    <property type="entry name" value="NUDIX_hydrolase-like_dom_sf"/>
</dbReference>
<organism evidence="1 2">
    <name type="scientific">Giardia intestinalis</name>
    <name type="common">Giardia lamblia</name>
    <dbReference type="NCBI Taxonomy" id="5741"/>
    <lineage>
        <taxon>Eukaryota</taxon>
        <taxon>Metamonada</taxon>
        <taxon>Diplomonadida</taxon>
        <taxon>Hexamitidae</taxon>
        <taxon>Giardiinae</taxon>
        <taxon>Giardia</taxon>
    </lineage>
</organism>
<evidence type="ECO:0000313" key="2">
    <source>
        <dbReference type="Proteomes" id="UP000018320"/>
    </source>
</evidence>
<dbReference type="AlphaFoldDB" id="V6TJC6"/>
<dbReference type="VEuPathDB" id="GiardiaDB:QR46_0345"/>